<evidence type="ECO:0000313" key="1">
    <source>
        <dbReference type="EMBL" id="KAH0899867.1"/>
    </source>
</evidence>
<comment type="caution">
    <text evidence="1">The sequence shown here is derived from an EMBL/GenBank/DDBJ whole genome shotgun (WGS) entry which is preliminary data.</text>
</comment>
<dbReference type="Proteomes" id="UP000824890">
    <property type="component" value="Unassembled WGS sequence"/>
</dbReference>
<protein>
    <submittedName>
        <fullName evidence="1">Uncharacterized protein</fullName>
    </submittedName>
</protein>
<name>A0ABQ8B507_BRANA</name>
<evidence type="ECO:0000313" key="2">
    <source>
        <dbReference type="Proteomes" id="UP000824890"/>
    </source>
</evidence>
<gene>
    <name evidence="1" type="ORF">HID58_049435</name>
</gene>
<accession>A0ABQ8B507</accession>
<dbReference type="EMBL" id="JAGKQM010000012">
    <property type="protein sequence ID" value="KAH0899867.1"/>
    <property type="molecule type" value="Genomic_DNA"/>
</dbReference>
<sequence length="152" mass="16711">MGNGSLSSCSDHHPRIDSFATAIVFRSGMKLNSSAQIISVMSSYHSELLLPESSRPQFPIWSRPYSHPAMSLPLLLRTLLLTPPSPSQLQVSMLSPESMDTKNSALCLAKLASASSYQALPSRIKVQLDRRASMVKLSIFASRPPSFVEFLF</sequence>
<organism evidence="1 2">
    <name type="scientific">Brassica napus</name>
    <name type="common">Rape</name>
    <dbReference type="NCBI Taxonomy" id="3708"/>
    <lineage>
        <taxon>Eukaryota</taxon>
        <taxon>Viridiplantae</taxon>
        <taxon>Streptophyta</taxon>
        <taxon>Embryophyta</taxon>
        <taxon>Tracheophyta</taxon>
        <taxon>Spermatophyta</taxon>
        <taxon>Magnoliopsida</taxon>
        <taxon>eudicotyledons</taxon>
        <taxon>Gunneridae</taxon>
        <taxon>Pentapetalae</taxon>
        <taxon>rosids</taxon>
        <taxon>malvids</taxon>
        <taxon>Brassicales</taxon>
        <taxon>Brassicaceae</taxon>
        <taxon>Brassiceae</taxon>
        <taxon>Brassica</taxon>
    </lineage>
</organism>
<reference evidence="1 2" key="1">
    <citation type="submission" date="2021-05" db="EMBL/GenBank/DDBJ databases">
        <title>Genome Assembly of Synthetic Allotetraploid Brassica napus Reveals Homoeologous Exchanges between Subgenomes.</title>
        <authorList>
            <person name="Davis J.T."/>
        </authorList>
    </citation>
    <scope>NUCLEOTIDE SEQUENCE [LARGE SCALE GENOMIC DNA]</scope>
    <source>
        <strain evidence="2">cv. Da-Ae</strain>
        <tissue evidence="1">Seedling</tissue>
    </source>
</reference>
<keyword evidence="2" id="KW-1185">Reference proteome</keyword>
<proteinExistence type="predicted"/>